<comment type="caution">
    <text evidence="1">The sequence shown here is derived from an EMBL/GenBank/DDBJ whole genome shotgun (WGS) entry which is preliminary data.</text>
</comment>
<keyword evidence="2" id="KW-1185">Reference proteome</keyword>
<gene>
    <name evidence="1" type="ORF">SAMN05421828_11354</name>
</gene>
<dbReference type="AlphaFoldDB" id="A0A8G2FEJ1"/>
<name>A0A8G2FEJ1_ACIRU</name>
<dbReference type="InterPro" id="IPR052965">
    <property type="entry name" value="Pigment-catalase-like"/>
</dbReference>
<evidence type="ECO:0000313" key="1">
    <source>
        <dbReference type="EMBL" id="SIR00100.1"/>
    </source>
</evidence>
<organism evidence="1 2">
    <name type="scientific">Acidiphilium rubrum</name>
    <dbReference type="NCBI Taxonomy" id="526"/>
    <lineage>
        <taxon>Bacteria</taxon>
        <taxon>Pseudomonadati</taxon>
        <taxon>Pseudomonadota</taxon>
        <taxon>Alphaproteobacteria</taxon>
        <taxon>Acetobacterales</taxon>
        <taxon>Acidocellaceae</taxon>
        <taxon>Acidiphilium</taxon>
    </lineage>
</organism>
<dbReference type="PANTHER" id="PTHR31694">
    <property type="entry name" value="DESICCATION-LIKE PROTEIN"/>
    <property type="match status" value="1"/>
</dbReference>
<protein>
    <submittedName>
        <fullName evidence="1">Ferritin-like domain-containing protein</fullName>
    </submittedName>
</protein>
<accession>A0A8G2FEJ1</accession>
<dbReference type="Proteomes" id="UP000186308">
    <property type="component" value="Unassembled WGS sequence"/>
</dbReference>
<dbReference type="PANTHER" id="PTHR31694:SF26">
    <property type="entry name" value="OS05G0151100 PROTEIN"/>
    <property type="match status" value="1"/>
</dbReference>
<evidence type="ECO:0000313" key="2">
    <source>
        <dbReference type="Proteomes" id="UP000186308"/>
    </source>
</evidence>
<proteinExistence type="predicted"/>
<sequence>MSDALLSQYRNVSNDGFACSFRRRLPLLAGILNGLHLSIHHIARHDLKNRIAGKQTVDEQVVLSGTDTQSQRPGRRQILRNSGMGASGLAALAGLTIAGTSADASSTTPIPGVTTNDYYNLALIQNIQYLEATYYLYAVTGQGLSAADTAGIGTAGTVTGGSAVPFRTSIIQQYANDIAADELTHVRTIHTESILNGFAMPDIDMRTAWTTMALAAGLIVPGQIFNPFADEISFMLGAFFLEDIAAAALCFAIESLSYNTNLTYLGALMGAESYHAGTIRTLLAKIGGGAVANKIAALRASLSGANDDSGILQPNGYVNVGPFSPQALLFRRSYAQTLNILFLSSGATSGGFFPNGVSPVFLPMALG</sequence>
<reference evidence="1 2" key="1">
    <citation type="submission" date="2017-01" db="EMBL/GenBank/DDBJ databases">
        <authorList>
            <person name="Varghese N."/>
            <person name="Submissions S."/>
        </authorList>
    </citation>
    <scope>NUCLEOTIDE SEQUENCE [LARGE SCALE GENOMIC DNA]</scope>
    <source>
        <strain evidence="1 2">ATCC 35905</strain>
    </source>
</reference>
<dbReference type="Pfam" id="PF13668">
    <property type="entry name" value="Ferritin_2"/>
    <property type="match status" value="1"/>
</dbReference>
<dbReference type="EMBL" id="FTNE01000013">
    <property type="protein sequence ID" value="SIR00100.1"/>
    <property type="molecule type" value="Genomic_DNA"/>
</dbReference>